<dbReference type="Proteomes" id="UP000448943">
    <property type="component" value="Unassembled WGS sequence"/>
</dbReference>
<reference evidence="1 2" key="1">
    <citation type="submission" date="2019-01" db="EMBL/GenBank/DDBJ databases">
        <title>Chengkuizengella sp. nov., isolated from deep-sea sediment of East Pacific Ocean.</title>
        <authorList>
            <person name="Yang J."/>
            <person name="Lai Q."/>
            <person name="Shao Z."/>
        </authorList>
    </citation>
    <scope>NUCLEOTIDE SEQUENCE [LARGE SCALE GENOMIC DNA]</scope>
    <source>
        <strain evidence="1 2">YPA3-1-1</strain>
    </source>
</reference>
<gene>
    <name evidence="1" type="ORF">ERL59_04700</name>
</gene>
<proteinExistence type="predicted"/>
<name>A0A6N9Q1Y2_9BACL</name>
<keyword evidence="2" id="KW-1185">Reference proteome</keyword>
<organism evidence="1 2">
    <name type="scientific">Chengkuizengella marina</name>
    <dbReference type="NCBI Taxonomy" id="2507566"/>
    <lineage>
        <taxon>Bacteria</taxon>
        <taxon>Bacillati</taxon>
        <taxon>Bacillota</taxon>
        <taxon>Bacilli</taxon>
        <taxon>Bacillales</taxon>
        <taxon>Paenibacillaceae</taxon>
        <taxon>Chengkuizengella</taxon>
    </lineage>
</organism>
<comment type="caution">
    <text evidence="1">The sequence shown here is derived from an EMBL/GenBank/DDBJ whole genome shotgun (WGS) entry which is preliminary data.</text>
</comment>
<dbReference type="EMBL" id="SIJB01000012">
    <property type="protein sequence ID" value="NBI28254.1"/>
    <property type="molecule type" value="Genomic_DNA"/>
</dbReference>
<dbReference type="AlphaFoldDB" id="A0A6N9Q1Y2"/>
<protein>
    <submittedName>
        <fullName evidence="1">Uncharacterized protein</fullName>
    </submittedName>
</protein>
<dbReference type="RefSeq" id="WP_160645038.1">
    <property type="nucleotide sequence ID" value="NZ_SIJB01000012.1"/>
</dbReference>
<evidence type="ECO:0000313" key="2">
    <source>
        <dbReference type="Proteomes" id="UP000448943"/>
    </source>
</evidence>
<evidence type="ECO:0000313" key="1">
    <source>
        <dbReference type="EMBL" id="NBI28254.1"/>
    </source>
</evidence>
<accession>A0A6N9Q1Y2</accession>
<sequence>MYIWRKYFKIATLIFLNICKQSILVVLSLVFLISTAQFNVFANEEKNREKVKVGKTEVVVYDDGRVKAVKNPEKLTKKVRKKILKKMRFTEEINNLSENLQNEILIDDGVKVDVYIKDMQETEYFVSYEYKWKWNDKKYFAHLEKIELLDDN</sequence>